<evidence type="ECO:0000256" key="5">
    <source>
        <dbReference type="SAM" id="SignalP"/>
    </source>
</evidence>
<dbReference type="Pfam" id="PF13859">
    <property type="entry name" value="BNR_3"/>
    <property type="match status" value="1"/>
</dbReference>
<dbReference type="Pfam" id="PF14873">
    <property type="entry name" value="BNR_assoc_N"/>
    <property type="match status" value="1"/>
</dbReference>
<proteinExistence type="inferred from homology"/>
<dbReference type="GO" id="GO:0009313">
    <property type="term" value="P:oligosaccharide catabolic process"/>
    <property type="evidence" value="ECO:0007669"/>
    <property type="project" value="TreeGrafter"/>
</dbReference>
<dbReference type="Proteomes" id="UP000095517">
    <property type="component" value="Unassembled WGS sequence"/>
</dbReference>
<protein>
    <recommendedName>
        <fullName evidence="3">exo-alpha-sialidase</fullName>
        <ecNumber evidence="3">3.2.1.18</ecNumber>
    </recommendedName>
</protein>
<evidence type="ECO:0000313" key="10">
    <source>
        <dbReference type="EMBL" id="KAA5252637.1"/>
    </source>
</evidence>
<organism evidence="8 11">
    <name type="scientific">Bacteroides finegoldii</name>
    <dbReference type="NCBI Taxonomy" id="338188"/>
    <lineage>
        <taxon>Bacteria</taxon>
        <taxon>Pseudomonadati</taxon>
        <taxon>Bacteroidota</taxon>
        <taxon>Bacteroidia</taxon>
        <taxon>Bacteroidales</taxon>
        <taxon>Bacteroidaceae</taxon>
        <taxon>Bacteroides</taxon>
    </lineage>
</organism>
<evidence type="ECO:0000256" key="4">
    <source>
        <dbReference type="ARBA" id="ARBA00022737"/>
    </source>
</evidence>
<name>A0A173X8X5_9BACE</name>
<evidence type="ECO:0000313" key="8">
    <source>
        <dbReference type="EMBL" id="CUN48094.1"/>
    </source>
</evidence>
<dbReference type="InterPro" id="IPR026856">
    <property type="entry name" value="Sialidase_fam"/>
</dbReference>
<evidence type="ECO:0000313" key="9">
    <source>
        <dbReference type="EMBL" id="KAA5226916.1"/>
    </source>
</evidence>
<accession>A0A173X8X5</accession>
<feature type="domain" description="Sialidase" evidence="6">
    <location>
        <begin position="210"/>
        <end position="490"/>
    </location>
</feature>
<gene>
    <name evidence="8" type="ORF">ERS852397_00320</name>
    <name evidence="10" type="ORF">F2Z09_19560</name>
    <name evidence="9" type="ORF">F2Z22_20375</name>
</gene>
<evidence type="ECO:0000313" key="13">
    <source>
        <dbReference type="Proteomes" id="UP000440198"/>
    </source>
</evidence>
<comment type="similarity">
    <text evidence="2">Belongs to the glycosyl hydrolase 33 family.</text>
</comment>
<dbReference type="PRINTS" id="PR01803">
    <property type="entry name" value="TCSIALIDASE"/>
</dbReference>
<keyword evidence="8" id="KW-0378">Hydrolase</keyword>
<evidence type="ECO:0000256" key="3">
    <source>
        <dbReference type="ARBA" id="ARBA00012733"/>
    </source>
</evidence>
<dbReference type="AlphaFoldDB" id="A0A173X8X5"/>
<feature type="domain" description="Sialidase N-terminal" evidence="7">
    <location>
        <begin position="29"/>
        <end position="176"/>
    </location>
</feature>
<feature type="chain" id="PRO_5044549746" description="exo-alpha-sialidase" evidence="5">
    <location>
        <begin position="22"/>
        <end position="550"/>
    </location>
</feature>
<dbReference type="Proteomes" id="UP000421791">
    <property type="component" value="Unassembled WGS sequence"/>
</dbReference>
<dbReference type="InterPro" id="IPR036278">
    <property type="entry name" value="Sialidase_sf"/>
</dbReference>
<comment type="catalytic activity">
    <reaction evidence="1">
        <text>Hydrolysis of alpha-(2-&gt;3)-, alpha-(2-&gt;6)-, alpha-(2-&gt;8)- glycosidic linkages of terminal sialic acid residues in oligosaccharides, glycoproteins, glycolipids, colominic acid and synthetic substrates.</text>
        <dbReference type="EC" id="3.2.1.18"/>
    </reaction>
</comment>
<evidence type="ECO:0000256" key="1">
    <source>
        <dbReference type="ARBA" id="ARBA00000427"/>
    </source>
</evidence>
<dbReference type="PANTHER" id="PTHR10628:SF30">
    <property type="entry name" value="EXO-ALPHA-SIALIDASE"/>
    <property type="match status" value="1"/>
</dbReference>
<reference evidence="8 11" key="1">
    <citation type="submission" date="2015-09" db="EMBL/GenBank/DDBJ databases">
        <authorList>
            <consortium name="Pathogen Informatics"/>
        </authorList>
    </citation>
    <scope>NUCLEOTIDE SEQUENCE [LARGE SCALE GENOMIC DNA]</scope>
    <source>
        <strain evidence="8 11">2789STDY5608840</strain>
    </source>
</reference>
<evidence type="ECO:0000313" key="12">
    <source>
        <dbReference type="Proteomes" id="UP000421791"/>
    </source>
</evidence>
<dbReference type="InterPro" id="IPR029456">
    <property type="entry name" value="Sialidase_N"/>
</dbReference>
<evidence type="ECO:0000259" key="7">
    <source>
        <dbReference type="Pfam" id="PF14873"/>
    </source>
</evidence>
<keyword evidence="13" id="KW-1185">Reference proteome</keyword>
<dbReference type="CDD" id="cd15482">
    <property type="entry name" value="Sialidase_non-viral"/>
    <property type="match status" value="1"/>
</dbReference>
<evidence type="ECO:0000313" key="11">
    <source>
        <dbReference type="Proteomes" id="UP000095517"/>
    </source>
</evidence>
<dbReference type="GO" id="GO:0006689">
    <property type="term" value="P:ganglioside catabolic process"/>
    <property type="evidence" value="ECO:0007669"/>
    <property type="project" value="TreeGrafter"/>
</dbReference>
<dbReference type="Gene3D" id="2.120.10.10">
    <property type="match status" value="1"/>
</dbReference>
<dbReference type="GO" id="GO:0005737">
    <property type="term" value="C:cytoplasm"/>
    <property type="evidence" value="ECO:0007669"/>
    <property type="project" value="TreeGrafter"/>
</dbReference>
<dbReference type="InterPro" id="IPR011040">
    <property type="entry name" value="Sialidase"/>
</dbReference>
<dbReference type="Proteomes" id="UP000440198">
    <property type="component" value="Unassembled WGS sequence"/>
</dbReference>
<dbReference type="Gene3D" id="2.60.40.1290">
    <property type="match status" value="1"/>
</dbReference>
<dbReference type="EMBL" id="CYZH01000001">
    <property type="protein sequence ID" value="CUN48094.1"/>
    <property type="molecule type" value="Genomic_DNA"/>
</dbReference>
<feature type="signal peptide" evidence="5">
    <location>
        <begin position="1"/>
        <end position="21"/>
    </location>
</feature>
<dbReference type="SUPFAM" id="SSF50939">
    <property type="entry name" value="Sialidases"/>
    <property type="match status" value="1"/>
</dbReference>
<dbReference type="PANTHER" id="PTHR10628">
    <property type="entry name" value="SIALIDASE"/>
    <property type="match status" value="1"/>
</dbReference>
<dbReference type="InterPro" id="IPR008377">
    <property type="entry name" value="Sialidase_trypan"/>
</dbReference>
<dbReference type="GeneID" id="92988257"/>
<sequence length="550" mass="61593">MKRNHYFLLFILLGFFFSVQASDTVRASDTVFIRETQIPILIERQDNVLFYIRLDAEESKFLNEVVLDFSKSTPQHDIQSVKLYYGGTEALQHRNKKCMAPVEYISSFHPGTTLSANPSYSVKCAEVVRPSNKVVLKSNYKLFPGVNFFWISLQMKKGTSLYTRINSELCAVKVDGRDLTCKYLSPKNISHRMAIGVRHAGDDGSAAFRIPGLVTTNKGTLLGVYDVRYNSSVDLQEYVDVGLSRSTDGGKTWEKMRLPLSFGEYGGLPKAQNGVGDPSILVDTKTNTVWIVAAWTHGMGNQRAWWSSHPGMDMNHTAQLMMVKSTDDGKTWSEPINITEQVKDPSWYFLLQGPGRGITMSDGTLVFPTQFIDSTRIPNAGIMYSKDQGKTWKMHNMARTNTTEAQVVEIEPGVLMLNMRDNRGGSRAVSITKDLGKSWTEHASSRKALNEPVCMASLLNVKALDNVLNKDILLFSNPNTVKGRDHITIKASLDKGLTWLPEHQLLLDEDSGWGYSCLTMIDKETIGILYESSVAHMTFQAVKLTDIIKE</sequence>
<reference evidence="12 13" key="2">
    <citation type="journal article" date="2019" name="Nat. Med.">
        <title>A library of human gut bacterial isolates paired with longitudinal multiomics data enables mechanistic microbiome research.</title>
        <authorList>
            <person name="Poyet M."/>
            <person name="Groussin M."/>
            <person name="Gibbons S.M."/>
            <person name="Avila-Pacheco J."/>
            <person name="Jiang X."/>
            <person name="Kearney S.M."/>
            <person name="Perrotta A.R."/>
            <person name="Berdy B."/>
            <person name="Zhao S."/>
            <person name="Lieberman T.D."/>
            <person name="Swanson P.K."/>
            <person name="Smith M."/>
            <person name="Roesemann S."/>
            <person name="Alexander J.E."/>
            <person name="Rich S.A."/>
            <person name="Livny J."/>
            <person name="Vlamakis H."/>
            <person name="Clish C."/>
            <person name="Bullock K."/>
            <person name="Deik A."/>
            <person name="Scott J."/>
            <person name="Pierce K.A."/>
            <person name="Xavier R.J."/>
            <person name="Alm E.J."/>
        </authorList>
    </citation>
    <scope>NUCLEOTIDE SEQUENCE [LARGE SCALE GENOMIC DNA]</scope>
    <source>
        <strain evidence="10 13">BIOML-A2</strain>
        <strain evidence="9 12">BIOML-A6</strain>
    </source>
</reference>
<dbReference type="GO" id="GO:0004308">
    <property type="term" value="F:exo-alpha-sialidase activity"/>
    <property type="evidence" value="ECO:0007669"/>
    <property type="project" value="UniProtKB-EC"/>
</dbReference>
<dbReference type="EC" id="3.2.1.18" evidence="3"/>
<dbReference type="RefSeq" id="WP_007753875.1">
    <property type="nucleotide sequence ID" value="NZ_CABIXA010000001.1"/>
</dbReference>
<keyword evidence="8" id="KW-0326">Glycosidase</keyword>
<evidence type="ECO:0000256" key="2">
    <source>
        <dbReference type="ARBA" id="ARBA00009348"/>
    </source>
</evidence>
<keyword evidence="4" id="KW-0677">Repeat</keyword>
<dbReference type="GO" id="GO:0016020">
    <property type="term" value="C:membrane"/>
    <property type="evidence" value="ECO:0007669"/>
    <property type="project" value="TreeGrafter"/>
</dbReference>
<evidence type="ECO:0000259" key="6">
    <source>
        <dbReference type="Pfam" id="PF13859"/>
    </source>
</evidence>
<keyword evidence="5" id="KW-0732">Signal</keyword>
<dbReference type="EMBL" id="VWAK01000055">
    <property type="protein sequence ID" value="KAA5226916.1"/>
    <property type="molecule type" value="Genomic_DNA"/>
</dbReference>
<dbReference type="EMBL" id="VWAG01000058">
    <property type="protein sequence ID" value="KAA5252637.1"/>
    <property type="molecule type" value="Genomic_DNA"/>
</dbReference>
<dbReference type="STRING" id="338188.ERS852397_00320"/>